<name>A0ABW9RU05_9BACT</name>
<organism evidence="2 3">
    <name type="scientific">Fulvivirga kasyanovii</name>
    <dbReference type="NCBI Taxonomy" id="396812"/>
    <lineage>
        <taxon>Bacteria</taxon>
        <taxon>Pseudomonadati</taxon>
        <taxon>Bacteroidota</taxon>
        <taxon>Cytophagia</taxon>
        <taxon>Cytophagales</taxon>
        <taxon>Fulvivirgaceae</taxon>
        <taxon>Fulvivirga</taxon>
    </lineage>
</organism>
<dbReference type="PROSITE" id="PS01137">
    <property type="entry name" value="TATD_1"/>
    <property type="match status" value="1"/>
</dbReference>
<dbReference type="SUPFAM" id="SSF51556">
    <property type="entry name" value="Metallo-dependent hydrolases"/>
    <property type="match status" value="1"/>
</dbReference>
<keyword evidence="2" id="KW-0378">Hydrolase</keyword>
<proteinExistence type="predicted"/>
<dbReference type="EMBL" id="SMLW01000638">
    <property type="protein sequence ID" value="MTI27668.1"/>
    <property type="molecule type" value="Genomic_DNA"/>
</dbReference>
<comment type="caution">
    <text evidence="2">The sequence shown here is derived from an EMBL/GenBank/DDBJ whole genome shotgun (WGS) entry which is preliminary data.</text>
</comment>
<dbReference type="InterPro" id="IPR032466">
    <property type="entry name" value="Metal_Hydrolase"/>
</dbReference>
<accession>A0ABW9RU05</accession>
<reference evidence="2 3" key="1">
    <citation type="submission" date="2019-02" db="EMBL/GenBank/DDBJ databases">
        <authorList>
            <person name="Goldberg S.R."/>
            <person name="Haltli B.A."/>
            <person name="Correa H."/>
            <person name="Russell K.G."/>
        </authorList>
    </citation>
    <scope>NUCLEOTIDE SEQUENCE [LARGE SCALE GENOMIC DNA]</scope>
    <source>
        <strain evidence="2 3">JCM 16186</strain>
    </source>
</reference>
<dbReference type="GO" id="GO:0016787">
    <property type="term" value="F:hydrolase activity"/>
    <property type="evidence" value="ECO:0007669"/>
    <property type="project" value="UniProtKB-KW"/>
</dbReference>
<protein>
    <submittedName>
        <fullName evidence="2">Hydrolase</fullName>
    </submittedName>
</protein>
<dbReference type="InterPro" id="IPR006680">
    <property type="entry name" value="Amidohydro-rel"/>
</dbReference>
<dbReference type="Proteomes" id="UP000798808">
    <property type="component" value="Unassembled WGS sequence"/>
</dbReference>
<evidence type="ECO:0000313" key="3">
    <source>
        <dbReference type="Proteomes" id="UP000798808"/>
    </source>
</evidence>
<dbReference type="Gene3D" id="3.20.20.140">
    <property type="entry name" value="Metal-dependent hydrolases"/>
    <property type="match status" value="1"/>
</dbReference>
<dbReference type="InterPro" id="IPR018228">
    <property type="entry name" value="DNase_TatD-rel_CS"/>
</dbReference>
<dbReference type="RefSeq" id="WP_155174665.1">
    <property type="nucleotide sequence ID" value="NZ_BAAAFL010000024.1"/>
</dbReference>
<keyword evidence="3" id="KW-1185">Reference proteome</keyword>
<sequence>MLKSFIDAHVHLNTTSRAKMELALRHNAAFLSINTDIPDFESLEQQEQIVLELQALYPGRVLHITSFDNRYWNTDKWLVHVLRQINNGISKGAVGVKMWKNIGMDKALRDEKGRFVMMDDERFDPIYKFLIEKNILLIGHQGEPRNCWLPLDKMTVNSDRQYFEQHPEYHMHLHPEYPSYEEQMQARNNVLEKHKELKFVGLHLFSMEWDLHEVAGLLDRFPNTMTDLAERVCHVQLQARDDHQKVRDFFMRYQDRVIYGTDVIDDGTLSDKELNDRFSDLWQRHWDFFATDKILTAPEFEGEFRGLALPQEVLSKIFRDNAVNTYGFEKDIFNPLDKVTTK</sequence>
<evidence type="ECO:0000313" key="2">
    <source>
        <dbReference type="EMBL" id="MTI27668.1"/>
    </source>
</evidence>
<dbReference type="Pfam" id="PF04909">
    <property type="entry name" value="Amidohydro_2"/>
    <property type="match status" value="1"/>
</dbReference>
<gene>
    <name evidence="2" type="ORF">E1163_22105</name>
</gene>
<evidence type="ECO:0000259" key="1">
    <source>
        <dbReference type="Pfam" id="PF04909"/>
    </source>
</evidence>
<feature type="domain" description="Amidohydrolase-related" evidence="1">
    <location>
        <begin position="90"/>
        <end position="328"/>
    </location>
</feature>